<organism evidence="8 9">
    <name type="scientific">Streptomyces sp. 900105755</name>
    <dbReference type="NCBI Taxonomy" id="3154389"/>
    <lineage>
        <taxon>Bacteria</taxon>
        <taxon>Bacillati</taxon>
        <taxon>Actinomycetota</taxon>
        <taxon>Actinomycetes</taxon>
        <taxon>Kitasatosporales</taxon>
        <taxon>Streptomycetaceae</taxon>
        <taxon>Streptomyces</taxon>
    </lineage>
</organism>
<dbReference type="PANTHER" id="PTHR43289">
    <property type="entry name" value="MITOGEN-ACTIVATED PROTEIN KINASE KINASE KINASE 20-RELATED"/>
    <property type="match status" value="1"/>
</dbReference>
<dbReference type="PROSITE" id="PS00107">
    <property type="entry name" value="PROTEIN_KINASE_ATP"/>
    <property type="match status" value="1"/>
</dbReference>
<feature type="region of interest" description="Disordered" evidence="6">
    <location>
        <begin position="321"/>
        <end position="347"/>
    </location>
</feature>
<evidence type="ECO:0000256" key="2">
    <source>
        <dbReference type="ARBA" id="ARBA00022741"/>
    </source>
</evidence>
<dbReference type="InterPro" id="IPR011009">
    <property type="entry name" value="Kinase-like_dom_sf"/>
</dbReference>
<dbReference type="RefSeq" id="WP_351957822.1">
    <property type="nucleotide sequence ID" value="NZ_JBEOZM010000007.1"/>
</dbReference>
<feature type="domain" description="Protein kinase" evidence="7">
    <location>
        <begin position="45"/>
        <end position="299"/>
    </location>
</feature>
<protein>
    <submittedName>
        <fullName evidence="8">Protein kinase</fullName>
    </submittedName>
</protein>
<proteinExistence type="predicted"/>
<reference evidence="8 9" key="1">
    <citation type="submission" date="2024-06" db="EMBL/GenBank/DDBJ databases">
        <title>The Natural Products Discovery Center: Release of the First 8490 Sequenced Strains for Exploring Actinobacteria Biosynthetic Diversity.</title>
        <authorList>
            <person name="Kalkreuter E."/>
            <person name="Kautsar S.A."/>
            <person name="Yang D."/>
            <person name="Bader C.D."/>
            <person name="Teijaro C.N."/>
            <person name="Fluegel L."/>
            <person name="Davis C.M."/>
            <person name="Simpson J.R."/>
            <person name="Lauterbach L."/>
            <person name="Steele A.D."/>
            <person name="Gui C."/>
            <person name="Meng S."/>
            <person name="Li G."/>
            <person name="Viehrig K."/>
            <person name="Ye F."/>
            <person name="Su P."/>
            <person name="Kiefer A.F."/>
            <person name="Nichols A."/>
            <person name="Cepeda A.J."/>
            <person name="Yan W."/>
            <person name="Fan B."/>
            <person name="Jiang Y."/>
            <person name="Adhikari A."/>
            <person name="Zheng C.-J."/>
            <person name="Schuster L."/>
            <person name="Cowan T.M."/>
            <person name="Smanski M.J."/>
            <person name="Chevrette M.G."/>
            <person name="De Carvalho L.P.S."/>
            <person name="Shen B."/>
        </authorList>
    </citation>
    <scope>NUCLEOTIDE SEQUENCE [LARGE SCALE GENOMIC DNA]</scope>
    <source>
        <strain evidence="8 9">NPDC001694</strain>
    </source>
</reference>
<keyword evidence="1" id="KW-0808">Transferase</keyword>
<dbReference type="PROSITE" id="PS00108">
    <property type="entry name" value="PROTEIN_KINASE_ST"/>
    <property type="match status" value="1"/>
</dbReference>
<dbReference type="SUPFAM" id="SSF56112">
    <property type="entry name" value="Protein kinase-like (PK-like)"/>
    <property type="match status" value="1"/>
</dbReference>
<dbReference type="Pfam" id="PF00069">
    <property type="entry name" value="Pkinase"/>
    <property type="match status" value="1"/>
</dbReference>
<evidence type="ECO:0000256" key="3">
    <source>
        <dbReference type="ARBA" id="ARBA00022777"/>
    </source>
</evidence>
<dbReference type="Proteomes" id="UP001490365">
    <property type="component" value="Unassembled WGS sequence"/>
</dbReference>
<evidence type="ECO:0000313" key="8">
    <source>
        <dbReference type="EMBL" id="MER6269294.1"/>
    </source>
</evidence>
<dbReference type="CDD" id="cd14014">
    <property type="entry name" value="STKc_PknB_like"/>
    <property type="match status" value="1"/>
</dbReference>
<keyword evidence="2 5" id="KW-0547">Nucleotide-binding</keyword>
<keyword evidence="3 8" id="KW-0418">Kinase</keyword>
<feature type="binding site" evidence="5">
    <location>
        <position position="74"/>
    </location>
    <ligand>
        <name>ATP</name>
        <dbReference type="ChEBI" id="CHEBI:30616"/>
    </ligand>
</feature>
<dbReference type="InterPro" id="IPR000719">
    <property type="entry name" value="Prot_kinase_dom"/>
</dbReference>
<dbReference type="InterPro" id="IPR008271">
    <property type="entry name" value="Ser/Thr_kinase_AS"/>
</dbReference>
<dbReference type="SMART" id="SM00220">
    <property type="entry name" value="S_TKc"/>
    <property type="match status" value="1"/>
</dbReference>
<evidence type="ECO:0000259" key="7">
    <source>
        <dbReference type="PROSITE" id="PS50011"/>
    </source>
</evidence>
<feature type="compositionally biased region" description="Polar residues" evidence="6">
    <location>
        <begin position="385"/>
        <end position="397"/>
    </location>
</feature>
<evidence type="ECO:0000256" key="5">
    <source>
        <dbReference type="PROSITE-ProRule" id="PRU10141"/>
    </source>
</evidence>
<sequence length="515" mass="52549">MAHGRVRYAVTATENQMKARQSAAPPAPVPVPADEQPAEVLSGRYRLGARIGSGGMADVYEGVDTRLRRPVAVKVFRPGTDPQTEDRLTAEAVLLASLQHPGLVTVYDAGRHDDRTYLVMQLIKGPTLRSLLACGALPERRVVDVGAALARVLAYVHRAGVVHRDIKPSNILLDAAGAPHLADFGIARLADATRHTAPDVLIGTAAYLAPEQVEGRRIGPAADVYALGLVLLECLKGELEYQGTPLEATVARLHRPPQVPTWLPSELAALLRAMTAQDPEARPDAEQCAQALASRHAGPGSYPLPLSAPSEARLPTPLAAHPETEEHIRSQEAAVTRRNLPGGTRRGRRLAASTALALSAVLGATLAVASSTSGSDDRAGATPADTPSHQPSGTATAKSGPGALPLTRSHGTQPPSRAFGASHPAAAATGSHAQPVSRTLGASDPAAAPSSSRSAAAPPASSGPPRSVPSGAGAVGPSGTTPAETPTAGTASPSPTPSKGGGATTGAPPSPSPTH</sequence>
<evidence type="ECO:0000313" key="9">
    <source>
        <dbReference type="Proteomes" id="UP001490365"/>
    </source>
</evidence>
<evidence type="ECO:0000256" key="4">
    <source>
        <dbReference type="ARBA" id="ARBA00022840"/>
    </source>
</evidence>
<evidence type="ECO:0000256" key="1">
    <source>
        <dbReference type="ARBA" id="ARBA00022679"/>
    </source>
</evidence>
<feature type="region of interest" description="Disordered" evidence="6">
    <location>
        <begin position="295"/>
        <end position="314"/>
    </location>
</feature>
<keyword evidence="9" id="KW-1185">Reference proteome</keyword>
<dbReference type="Gene3D" id="1.10.510.10">
    <property type="entry name" value="Transferase(Phosphotransferase) domain 1"/>
    <property type="match status" value="1"/>
</dbReference>
<feature type="region of interest" description="Disordered" evidence="6">
    <location>
        <begin position="371"/>
        <end position="515"/>
    </location>
</feature>
<comment type="caution">
    <text evidence="8">The sequence shown here is derived from an EMBL/GenBank/DDBJ whole genome shotgun (WGS) entry which is preliminary data.</text>
</comment>
<dbReference type="InterPro" id="IPR017441">
    <property type="entry name" value="Protein_kinase_ATP_BS"/>
</dbReference>
<dbReference type="EMBL" id="JBEOZM010000007">
    <property type="protein sequence ID" value="MER6269294.1"/>
    <property type="molecule type" value="Genomic_DNA"/>
</dbReference>
<dbReference type="Gene3D" id="3.30.200.20">
    <property type="entry name" value="Phosphorylase Kinase, domain 1"/>
    <property type="match status" value="1"/>
</dbReference>
<dbReference type="GO" id="GO:0016301">
    <property type="term" value="F:kinase activity"/>
    <property type="evidence" value="ECO:0007669"/>
    <property type="project" value="UniProtKB-KW"/>
</dbReference>
<dbReference type="PROSITE" id="PS50011">
    <property type="entry name" value="PROTEIN_KINASE_DOM"/>
    <property type="match status" value="1"/>
</dbReference>
<accession>A0ABV1THW8</accession>
<keyword evidence="4 5" id="KW-0067">ATP-binding</keyword>
<feature type="compositionally biased region" description="Low complexity" evidence="6">
    <location>
        <begin position="441"/>
        <end position="493"/>
    </location>
</feature>
<evidence type="ECO:0000256" key="6">
    <source>
        <dbReference type="SAM" id="MobiDB-lite"/>
    </source>
</evidence>
<dbReference type="PANTHER" id="PTHR43289:SF34">
    <property type="entry name" value="SERINE_THREONINE-PROTEIN KINASE YBDM-RELATED"/>
    <property type="match status" value="1"/>
</dbReference>
<feature type="region of interest" description="Disordered" evidence="6">
    <location>
        <begin position="13"/>
        <end position="34"/>
    </location>
</feature>
<gene>
    <name evidence="8" type="ORF">ABT211_18640</name>
</gene>
<name>A0ABV1THW8_9ACTN</name>